<dbReference type="Proteomes" id="UP000032135">
    <property type="component" value="Segment"/>
</dbReference>
<gene>
    <name evidence="1" type="ORF">PTIM40_122</name>
</gene>
<sequence length="71" mass="8274">MRNPIRERMVDALIQHAKGQIIKHKMNVEIYLNQPVGIGQHSDIMDAIEKELQAIGKYHEQIEVISNYFND</sequence>
<evidence type="ECO:0000313" key="1">
    <source>
        <dbReference type="EMBL" id="AJK27549.1"/>
    </source>
</evidence>
<evidence type="ECO:0000313" key="2">
    <source>
        <dbReference type="Proteomes" id="UP000032135"/>
    </source>
</evidence>
<organism evidence="1 2">
    <name type="scientific">Cyanophage P-TIM40</name>
    <dbReference type="NCBI Taxonomy" id="1589733"/>
    <lineage>
        <taxon>Viruses</taxon>
        <taxon>Duplodnaviria</taxon>
        <taxon>Heunggongvirae</taxon>
        <taxon>Uroviricota</taxon>
        <taxon>Caudoviricetes</taxon>
        <taxon>Pantevenvirales</taxon>
        <taxon>Kyanoviridae</taxon>
        <taxon>Libanvirus</taxon>
        <taxon>Libanvirus ptim40</taxon>
    </lineage>
</organism>
<name>A0A0C5AE92_9CAUD</name>
<dbReference type="EMBL" id="KP211958">
    <property type="protein sequence ID" value="AJK27549.1"/>
    <property type="molecule type" value="Genomic_DNA"/>
</dbReference>
<dbReference type="OrthoDB" id="23929at10239"/>
<proteinExistence type="predicted"/>
<accession>A0A0C5AE92</accession>
<reference evidence="1 2" key="1">
    <citation type="submission" date="2014-11" db="EMBL/GenBank/DDBJ databases">
        <authorList>
            <person name="Fedida A."/>
            <person name="Lindell D."/>
        </authorList>
    </citation>
    <scope>NUCLEOTIDE SEQUENCE [LARGE SCALE GENOMIC DNA]</scope>
</reference>
<dbReference type="RefSeq" id="YP_009188197.1">
    <property type="nucleotide sequence ID" value="NC_028663.1"/>
</dbReference>
<dbReference type="GeneID" id="26516667"/>
<dbReference type="KEGG" id="vg:26516667"/>
<keyword evidence="2" id="KW-1185">Reference proteome</keyword>
<protein>
    <submittedName>
        <fullName evidence="1">Uncharacterized protein</fullName>
    </submittedName>
</protein>